<evidence type="ECO:0000313" key="2">
    <source>
        <dbReference type="EMBL" id="GIZ49475.1"/>
    </source>
</evidence>
<name>A0A9P3FM40_9PEZI</name>
<accession>A0A9P3FM40</accession>
<dbReference type="EMBL" id="BOLY01000009">
    <property type="protein sequence ID" value="GIZ49475.1"/>
    <property type="molecule type" value="Genomic_DNA"/>
</dbReference>
<feature type="signal peptide" evidence="1">
    <location>
        <begin position="1"/>
        <end position="19"/>
    </location>
</feature>
<dbReference type="OrthoDB" id="10314110at2759"/>
<evidence type="ECO:0000256" key="1">
    <source>
        <dbReference type="SAM" id="SignalP"/>
    </source>
</evidence>
<gene>
    <name evidence="2" type="ORF">CKM354_001250500</name>
</gene>
<keyword evidence="1" id="KW-0732">Signal</keyword>
<reference evidence="2 3" key="1">
    <citation type="submission" date="2021-01" db="EMBL/GenBank/DDBJ databases">
        <title>Cercospora kikuchii MAFF 305040 whole genome shotgun sequence.</title>
        <authorList>
            <person name="Kashiwa T."/>
            <person name="Suzuki T."/>
        </authorList>
    </citation>
    <scope>NUCLEOTIDE SEQUENCE [LARGE SCALE GENOMIC DNA]</scope>
    <source>
        <strain evidence="2 3">MAFF 305040</strain>
    </source>
</reference>
<sequence>MLTTSFYACALLAGQYAAAAYIPSSALPAHQKLAPEAITTTQMIASITPTAALSTPDINDLPAPTPTFQTLIKKRSCNKGGLLIACPEDAPVLPHYTLNPKPDPKGKDGLLAFGRIGQDFFKNLTYKPPVFEGTKTMEPAAKRTAAAA</sequence>
<organism evidence="2 3">
    <name type="scientific">Cercospora kikuchii</name>
    <dbReference type="NCBI Taxonomy" id="84275"/>
    <lineage>
        <taxon>Eukaryota</taxon>
        <taxon>Fungi</taxon>
        <taxon>Dikarya</taxon>
        <taxon>Ascomycota</taxon>
        <taxon>Pezizomycotina</taxon>
        <taxon>Dothideomycetes</taxon>
        <taxon>Dothideomycetidae</taxon>
        <taxon>Mycosphaerellales</taxon>
        <taxon>Mycosphaerellaceae</taxon>
        <taxon>Cercospora</taxon>
    </lineage>
</organism>
<feature type="chain" id="PRO_5040271720" evidence="1">
    <location>
        <begin position="20"/>
        <end position="148"/>
    </location>
</feature>
<dbReference type="RefSeq" id="XP_044663962.1">
    <property type="nucleotide sequence ID" value="XM_044808027.1"/>
</dbReference>
<keyword evidence="3" id="KW-1185">Reference proteome</keyword>
<protein>
    <submittedName>
        <fullName evidence="2">Uncharacterized protein</fullName>
    </submittedName>
</protein>
<evidence type="ECO:0000313" key="3">
    <source>
        <dbReference type="Proteomes" id="UP000825890"/>
    </source>
</evidence>
<proteinExistence type="predicted"/>
<dbReference type="GeneID" id="68298080"/>
<dbReference type="AlphaFoldDB" id="A0A9P3FM40"/>
<dbReference type="Proteomes" id="UP000825890">
    <property type="component" value="Unassembled WGS sequence"/>
</dbReference>
<comment type="caution">
    <text evidence="2">The sequence shown here is derived from an EMBL/GenBank/DDBJ whole genome shotgun (WGS) entry which is preliminary data.</text>
</comment>